<dbReference type="Proteomes" id="UP000305881">
    <property type="component" value="Chromosome"/>
</dbReference>
<dbReference type="EMBL" id="CP035467">
    <property type="protein sequence ID" value="QCW82070.1"/>
    <property type="molecule type" value="Genomic_DNA"/>
</dbReference>
<proteinExistence type="predicted"/>
<dbReference type="AlphaFoldDB" id="A0A4P9UNF3"/>
<evidence type="ECO:0000313" key="3">
    <source>
        <dbReference type="Proteomes" id="UP000305881"/>
    </source>
</evidence>
<gene>
    <name evidence="2" type="ORF">EQU24_07250</name>
</gene>
<dbReference type="OrthoDB" id="5565352at2"/>
<name>A0A4P9UNF3_METBY</name>
<feature type="coiled-coil region" evidence="1">
    <location>
        <begin position="16"/>
        <end position="64"/>
    </location>
</feature>
<reference evidence="3" key="1">
    <citation type="journal article" date="2019" name="J. Bacteriol.">
        <title>A Mutagenic Screen Identifies a TonB-Dependent Receptor Required for the Lanthanide Metal Switch in the Type I Methanotroph 'Methylotuvimicrobium buryatense' 5GB1C.</title>
        <authorList>
            <person name="Groom J.D."/>
            <person name="Ford S.M."/>
            <person name="Pesesky M.W."/>
            <person name="Lidstrom M.E."/>
        </authorList>
    </citation>
    <scope>NUCLEOTIDE SEQUENCE [LARGE SCALE GENOMIC DNA]</scope>
    <source>
        <strain evidence="3">5GB1C</strain>
    </source>
</reference>
<keyword evidence="1" id="KW-0175">Coiled coil</keyword>
<dbReference type="RefSeq" id="WP_017840128.1">
    <property type="nucleotide sequence ID" value="NZ_CP035467.1"/>
</dbReference>
<dbReference type="KEGG" id="mbur:EQU24_07250"/>
<organism evidence="2 3">
    <name type="scientific">Methylotuvimicrobium buryatense</name>
    <name type="common">Methylomicrobium buryatense</name>
    <dbReference type="NCBI Taxonomy" id="95641"/>
    <lineage>
        <taxon>Bacteria</taxon>
        <taxon>Pseudomonadati</taxon>
        <taxon>Pseudomonadota</taxon>
        <taxon>Gammaproteobacteria</taxon>
        <taxon>Methylococcales</taxon>
        <taxon>Methylococcaceae</taxon>
        <taxon>Methylotuvimicrobium</taxon>
    </lineage>
</organism>
<keyword evidence="3" id="KW-1185">Reference proteome</keyword>
<accession>A0A4P9UNF3</accession>
<protein>
    <submittedName>
        <fullName evidence="2">Uncharacterized protein</fullName>
    </submittedName>
</protein>
<evidence type="ECO:0000256" key="1">
    <source>
        <dbReference type="SAM" id="Coils"/>
    </source>
</evidence>
<sequence>MSLNPNNEHSELLGQLAHLEQQVSILTQALQTKSETVESLEKSLSESQSRLAELEAALNIAQHSLLSLIWMKIAEYRRLLQGGTLGASTVAKLAQIKDLIEVARSLPVTAKDFFAMNILENGTRKLNDAKVDVLNYYQNILNTLASRHRDMLGQFNGNYRHLTDEILHMLDQKVLWTIKNARDDFKEIWQAAPGEIKFFWRGKIVSPIQQRAGSTFIEIHKLQMEAQILLSRFARYLKQLFNDMQTLITDKINGVKEKSNEGSIGRDMTGSYA</sequence>
<evidence type="ECO:0000313" key="2">
    <source>
        <dbReference type="EMBL" id="QCW82070.1"/>
    </source>
</evidence>